<protein>
    <recommendedName>
        <fullName evidence="2">Secretion system C-terminal sorting domain-containing protein</fullName>
    </recommendedName>
</protein>
<reference evidence="3 4" key="1">
    <citation type="journal article" date="2013" name="Int. J. Syst. Evol. Microbiol.">
        <title>Kordia antarctica sp. nov., isolated from Antarctic seawater.</title>
        <authorList>
            <person name="Baek K."/>
            <person name="Choi A."/>
            <person name="Kang I."/>
            <person name="Lee K."/>
            <person name="Cho J.C."/>
        </authorList>
    </citation>
    <scope>NUCLEOTIDE SEQUENCE [LARGE SCALE GENOMIC DNA]</scope>
    <source>
        <strain evidence="3 4">IMCC3317</strain>
    </source>
</reference>
<sequence length="223" mass="25770">MIIIKLKNGQHYLGKYNIEVPFREVGEIRFQLSPELWERWLSSGGRAEGIEIIDAERREVILTDPTRAQLLSVDLPPRAYYPLSVEFRMNEGVQQSVNYHFAFSQNLSEELESEFGSECHYFVEFNGRSDEEISEPFRRTATDDTIVLIPNPSRGQFTVQIQEAQVQRGIIQVLDVNTGQIIYEKVFSHQDKIPVDLGNLRPNVYILKLITDKKVTTKRIIVN</sequence>
<feature type="domain" description="Secretion system C-terminal sorting" evidence="2">
    <location>
        <begin position="150"/>
        <end position="222"/>
    </location>
</feature>
<keyword evidence="1" id="KW-0732">Signal</keyword>
<evidence type="ECO:0000313" key="4">
    <source>
        <dbReference type="Proteomes" id="UP000464657"/>
    </source>
</evidence>
<dbReference type="EMBL" id="CP019288">
    <property type="protein sequence ID" value="QHI39309.1"/>
    <property type="molecule type" value="Genomic_DNA"/>
</dbReference>
<keyword evidence="4" id="KW-1185">Reference proteome</keyword>
<gene>
    <name evidence="3" type="ORF">IMCC3317_47190</name>
</gene>
<accession>A0A7L4ZSE3</accession>
<evidence type="ECO:0000313" key="3">
    <source>
        <dbReference type="EMBL" id="QHI39309.1"/>
    </source>
</evidence>
<evidence type="ECO:0000256" key="1">
    <source>
        <dbReference type="ARBA" id="ARBA00022729"/>
    </source>
</evidence>
<organism evidence="3 4">
    <name type="scientific">Kordia antarctica</name>
    <dbReference type="NCBI Taxonomy" id="1218801"/>
    <lineage>
        <taxon>Bacteria</taxon>
        <taxon>Pseudomonadati</taxon>
        <taxon>Bacteroidota</taxon>
        <taxon>Flavobacteriia</taxon>
        <taxon>Flavobacteriales</taxon>
        <taxon>Flavobacteriaceae</taxon>
        <taxon>Kordia</taxon>
    </lineage>
</organism>
<dbReference type="KEGG" id="kan:IMCC3317_47190"/>
<dbReference type="RefSeq" id="WP_160131789.1">
    <property type="nucleotide sequence ID" value="NZ_CP019288.1"/>
</dbReference>
<dbReference type="Pfam" id="PF18962">
    <property type="entry name" value="Por_Secre_tail"/>
    <property type="match status" value="1"/>
</dbReference>
<dbReference type="NCBIfam" id="TIGR04183">
    <property type="entry name" value="Por_Secre_tail"/>
    <property type="match status" value="1"/>
</dbReference>
<proteinExistence type="predicted"/>
<evidence type="ECO:0000259" key="2">
    <source>
        <dbReference type="Pfam" id="PF18962"/>
    </source>
</evidence>
<dbReference type="Proteomes" id="UP000464657">
    <property type="component" value="Chromosome"/>
</dbReference>
<dbReference type="OrthoDB" id="1055762at2"/>
<dbReference type="AlphaFoldDB" id="A0A7L4ZSE3"/>
<name>A0A7L4ZSE3_9FLAO</name>
<dbReference type="InterPro" id="IPR026444">
    <property type="entry name" value="Secre_tail"/>
</dbReference>